<evidence type="ECO:0000313" key="1">
    <source>
        <dbReference type="EMBL" id="EHP86715.1"/>
    </source>
</evidence>
<organism evidence="1 2">
    <name type="scientific">Methylorubrum extorquens DSM 13060</name>
    <dbReference type="NCBI Taxonomy" id="882800"/>
    <lineage>
        <taxon>Bacteria</taxon>
        <taxon>Pseudomonadati</taxon>
        <taxon>Pseudomonadota</taxon>
        <taxon>Alphaproteobacteria</taxon>
        <taxon>Hyphomicrobiales</taxon>
        <taxon>Methylobacteriaceae</taxon>
        <taxon>Methylorubrum</taxon>
    </lineage>
</organism>
<dbReference type="EMBL" id="AGJK01000289">
    <property type="protein sequence ID" value="EHP86715.1"/>
    <property type="molecule type" value="Genomic_DNA"/>
</dbReference>
<protein>
    <submittedName>
        <fullName evidence="1">Putative undecaprenyl-phosphate galactosephosphotransferase</fullName>
    </submittedName>
</protein>
<accession>H1KST5</accession>
<comment type="caution">
    <text evidence="1">The sequence shown here is derived from an EMBL/GenBank/DDBJ whole genome shotgun (WGS) entry which is preliminary data.</text>
</comment>
<gene>
    <name evidence="1" type="ORF">MetexDRAFT_5698</name>
</gene>
<sequence length="51" mass="5570">MPDVDVANTSLLPAGGAGWQGRLRERLKERLGPVRSGRAETVAEARRRIVT</sequence>
<dbReference type="GO" id="GO:0016740">
    <property type="term" value="F:transferase activity"/>
    <property type="evidence" value="ECO:0007669"/>
    <property type="project" value="UniProtKB-KW"/>
</dbReference>
<proteinExistence type="predicted"/>
<evidence type="ECO:0000313" key="2">
    <source>
        <dbReference type="Proteomes" id="UP000004382"/>
    </source>
</evidence>
<feature type="non-terminal residue" evidence="1">
    <location>
        <position position="51"/>
    </location>
</feature>
<dbReference type="AlphaFoldDB" id="H1KST5"/>
<dbReference type="Proteomes" id="UP000004382">
    <property type="component" value="Unassembled WGS sequence"/>
</dbReference>
<keyword evidence="1" id="KW-0808">Transferase</keyword>
<name>H1KST5_METEX</name>
<reference evidence="1 2" key="1">
    <citation type="submission" date="2011-09" db="EMBL/GenBank/DDBJ databases">
        <title>The draft genome of Methylobacterium extorquens DSM 13060.</title>
        <authorList>
            <consortium name="US DOE Joint Genome Institute (JGI-PGF)"/>
            <person name="Lucas S."/>
            <person name="Han J."/>
            <person name="Lapidus A."/>
            <person name="Cheng J.-F."/>
            <person name="Goodwin L."/>
            <person name="Pitluck S."/>
            <person name="Peters L."/>
            <person name="Land M.L."/>
            <person name="Hauser L."/>
            <person name="Koskimaki J."/>
            <person name="Halonen O."/>
            <person name="Pirttila A."/>
            <person name="Frank C."/>
            <person name="Woyke T.J."/>
        </authorList>
    </citation>
    <scope>NUCLEOTIDE SEQUENCE [LARGE SCALE GENOMIC DNA]</scope>
    <source>
        <strain evidence="1 2">DSM 13060</strain>
    </source>
</reference>